<proteinExistence type="predicted"/>
<dbReference type="Pfam" id="PF23838">
    <property type="entry name" value="DUF7208"/>
    <property type="match status" value="1"/>
</dbReference>
<evidence type="ECO:0000313" key="1">
    <source>
        <dbReference type="EMBL" id="ASU03824.1"/>
    </source>
</evidence>
<dbReference type="InterPro" id="IPR055632">
    <property type="entry name" value="DUF7208"/>
</dbReference>
<protein>
    <submittedName>
        <fullName evidence="1">Putative virion structural protein</fullName>
    </submittedName>
</protein>
<accession>A0A223LHX4</accession>
<evidence type="ECO:0000313" key="2">
    <source>
        <dbReference type="Proteomes" id="UP000222624"/>
    </source>
</evidence>
<organism evidence="1 2">
    <name type="scientific">Erwinia phage vB_EamM_Joad</name>
    <dbReference type="NCBI Taxonomy" id="2026081"/>
    <lineage>
        <taxon>Viruses</taxon>
        <taxon>Duplodnaviria</taxon>
        <taxon>Heunggongvirae</taxon>
        <taxon>Uroviricota</taxon>
        <taxon>Caudoviricetes</taxon>
        <taxon>Chimalliviridae</taxon>
        <taxon>Risingsunvirus</taxon>
        <taxon>Risingsunvirus risingsun</taxon>
    </lineage>
</organism>
<reference evidence="2" key="1">
    <citation type="submission" date="2017-07" db="EMBL/GenBank/DDBJ databases">
        <authorList>
            <person name="Bickmore M.X."/>
            <person name="Vaden K."/>
            <person name="Brady T.S."/>
            <person name="Tateoka O.B."/>
            <person name="Carter J.L."/>
            <person name="Pape J.A."/>
            <person name="Robinson D.M."/>
            <person name="Russell K.A."/>
            <person name="Staley L.A."/>
            <person name="Stettler J.M."/>
            <person name="Townsend M.H."/>
            <person name="Wienclaw T."/>
            <person name="Williamson T.L."/>
            <person name="Kruger J.L."/>
            <person name="Berg J.A."/>
            <person name="Sharma R."/>
            <person name="Payne A.M."/>
            <person name="Fajardo C.P."/>
            <person name="Breakwell D.P."/>
            <person name="Hope S."/>
            <person name="Grose J.H."/>
        </authorList>
    </citation>
    <scope>NUCLEOTIDE SEQUENCE [LARGE SCALE GENOMIC DNA]</scope>
</reference>
<dbReference type="Proteomes" id="UP000222624">
    <property type="component" value="Genome"/>
</dbReference>
<sequence length="315" mass="34660">MALSTSQQQDQDRSEIPTQTTTNTLLGNLINKACVTNQKIDIPEFTTLNEVYKVRASESIGEKNGRDFELKYFTLGVRGSDTIGKDANGVDIRRVLQHQPIDGNVFVPIPLCVRPVSNDLDNLKRAKLRCREVRTINGVQYAIYWAGLIKFDRYDPQLLKIYKDPVSGAEDVKKYIPSSDNLRPVPVELTSSNTVPISNTYVNGSAILNCTLSADEIEEVKNACRIVYNDAGYAAPNEIAVAYGIDSTTDGDIGGGKFIRYTEALSLVIGHFITERSAREANNNREISLVFDHGASEPMLLHTVASTTANASTNP</sequence>
<name>A0A223LHX4_9CAUD</name>
<gene>
    <name evidence="1" type="ORF">JOAD_91</name>
</gene>
<dbReference type="EMBL" id="MF459647">
    <property type="protein sequence ID" value="ASU03824.1"/>
    <property type="molecule type" value="Genomic_DNA"/>
</dbReference>